<proteinExistence type="predicted"/>
<keyword evidence="2" id="KW-1185">Reference proteome</keyword>
<dbReference type="Proteomes" id="UP000189410">
    <property type="component" value="Unassembled WGS sequence"/>
</dbReference>
<dbReference type="EMBL" id="MUFB01000019">
    <property type="protein sequence ID" value="OOE83757.1"/>
    <property type="molecule type" value="Genomic_DNA"/>
</dbReference>
<comment type="caution">
    <text evidence="1">The sequence shown here is derived from an EMBL/GenBank/DDBJ whole genome shotgun (WGS) entry which is preliminary data.</text>
</comment>
<dbReference type="InterPro" id="IPR029068">
    <property type="entry name" value="Glyas_Bleomycin-R_OHBP_Dase"/>
</dbReference>
<dbReference type="SUPFAM" id="SSF54593">
    <property type="entry name" value="Glyoxalase/Bleomycin resistance protein/Dihydroxybiphenyl dioxygenase"/>
    <property type="match status" value="1"/>
</dbReference>
<gene>
    <name evidence="1" type="ORF">BZG73_11095</name>
</gene>
<evidence type="ECO:0000313" key="2">
    <source>
        <dbReference type="Proteomes" id="UP000189410"/>
    </source>
</evidence>
<dbReference type="Pfam" id="PF06185">
    <property type="entry name" value="YecM"/>
    <property type="match status" value="1"/>
</dbReference>
<name>A0ABX3K773_9GAMM</name>
<dbReference type="PANTHER" id="PTHR37519">
    <property type="match status" value="1"/>
</dbReference>
<dbReference type="InterPro" id="IPR010393">
    <property type="entry name" value="DUF991_YecM-like"/>
</dbReference>
<evidence type="ECO:0008006" key="3">
    <source>
        <dbReference type="Google" id="ProtNLM"/>
    </source>
</evidence>
<organism evidence="1 2">
    <name type="scientific">Salinivibrio siamensis</name>
    <dbReference type="NCBI Taxonomy" id="414286"/>
    <lineage>
        <taxon>Bacteria</taxon>
        <taxon>Pseudomonadati</taxon>
        <taxon>Pseudomonadota</taxon>
        <taxon>Gammaproteobacteria</taxon>
        <taxon>Vibrionales</taxon>
        <taxon>Vibrionaceae</taxon>
        <taxon>Salinivibrio</taxon>
    </lineage>
</organism>
<accession>A0ABX3K773</accession>
<protein>
    <recommendedName>
        <fullName evidence="3">VOC family protein</fullName>
    </recommendedName>
</protein>
<dbReference type="Gene3D" id="3.10.180.10">
    <property type="entry name" value="2,3-Dihydroxybiphenyl 1,2-Dioxygenase, domain 1"/>
    <property type="match status" value="1"/>
</dbReference>
<sequence length="191" mass="21381">MHDASNWVSLMRDQATFTDKINQLLETLAIDCTQLTLDHVAIRTNDSVLTQSLAGHLSEQGQLISQAMVNQRPIHIYQLNTPLHFGAWQTDLVELPFPHHKTYPFQSWEHMEFVVPCRHATLSGLEDALHAQFPGLLARAAKLREITVKHSEPQVAGERLANPTIAFKQNGVCVKFHPYSLAQIIASEASA</sequence>
<evidence type="ECO:0000313" key="1">
    <source>
        <dbReference type="EMBL" id="OOE83757.1"/>
    </source>
</evidence>
<reference evidence="1 2" key="1">
    <citation type="journal article" date="2017" name="Genome Announc.">
        <title>Draft Genome Sequences of Salinivibrio proteolyticus, Salinivibrio sharmensis, Salinivibrio siamensis, Salinivibrio costicola subsp. alcaliphilus, Salinivibrio costicola subsp. vallismortis, and 29 New Isolates Belonging to the Genus Salinivibrio.</title>
        <authorList>
            <person name="Lopez-Hermoso C."/>
            <person name="de la Haba R.R."/>
            <person name="Sanchez-Porro C."/>
            <person name="Bayliss S.C."/>
            <person name="Feil E.J."/>
            <person name="Ventosa A."/>
        </authorList>
    </citation>
    <scope>NUCLEOTIDE SEQUENCE [LARGE SCALE GENOMIC DNA]</scope>
    <source>
        <strain evidence="1 2">JCM 14472</strain>
    </source>
</reference>
<dbReference type="PANTHER" id="PTHR37519:SF1">
    <property type="entry name" value="DIHYDROXYBIPHENYL DIOXYGENASE DOMAIN-CONTAINING PROTEIN"/>
    <property type="match status" value="1"/>
</dbReference>